<dbReference type="RefSeq" id="WP_071468029.1">
    <property type="nucleotide sequence ID" value="NZ_MEHT01000001.1"/>
</dbReference>
<dbReference type="Pfam" id="PF12686">
    <property type="entry name" value="DUF3800"/>
    <property type="match status" value="1"/>
</dbReference>
<dbReference type="OrthoDB" id="3199623at2"/>
<protein>
    <submittedName>
        <fullName evidence="1">Uncharacterized protein DUF3800</fullName>
    </submittedName>
</protein>
<sequence>MTVDALPTLYIFLDEGGNFDFSSSGSKFFTLTCVSLYRPFRLHTALDTYKYDLIEHRIKPRIAMEHFHCANDNRHVRAKVFGMLAQEVPPNSVDAVIVEKRKTGPSLQVPEKFYPKMLGYLLRFAIEKAQRGLGEVVVITDSLPVASKRNAIEKAIKITLADMLPDRTPYRIMHHASRAHYGLQIADYFNWAVFRRWEHQDPAAFQSVAPQIRSAFEIFRNGKRDYY</sequence>
<dbReference type="AlphaFoldDB" id="A0A2W7QC96"/>
<proteinExistence type="predicted"/>
<name>A0A2W7QC96_9RHOB</name>
<dbReference type="InterPro" id="IPR024524">
    <property type="entry name" value="DUF3800"/>
</dbReference>
<accession>A0A2W7QC96</accession>
<gene>
    <name evidence="1" type="ORF">LY56_01354</name>
</gene>
<reference evidence="1 2" key="1">
    <citation type="submission" date="2018-06" db="EMBL/GenBank/DDBJ databases">
        <title>Genomic Encyclopedia of Archaeal and Bacterial Type Strains, Phase II (KMG-II): from individual species to whole genera.</title>
        <authorList>
            <person name="Goeker M."/>
        </authorList>
    </citation>
    <scope>NUCLEOTIDE SEQUENCE [LARGE SCALE GENOMIC DNA]</scope>
    <source>
        <strain evidence="1 2">DSM 13087</strain>
    </source>
</reference>
<keyword evidence="2" id="KW-1185">Reference proteome</keyword>
<evidence type="ECO:0000313" key="1">
    <source>
        <dbReference type="EMBL" id="PZX45793.1"/>
    </source>
</evidence>
<dbReference type="EMBL" id="QKZQ01000005">
    <property type="protein sequence ID" value="PZX45793.1"/>
    <property type="molecule type" value="Genomic_DNA"/>
</dbReference>
<dbReference type="Proteomes" id="UP000249364">
    <property type="component" value="Unassembled WGS sequence"/>
</dbReference>
<organism evidence="1 2">
    <name type="scientific">Roseinatronobacter thiooxidans</name>
    <dbReference type="NCBI Taxonomy" id="121821"/>
    <lineage>
        <taxon>Bacteria</taxon>
        <taxon>Pseudomonadati</taxon>
        <taxon>Pseudomonadota</taxon>
        <taxon>Alphaproteobacteria</taxon>
        <taxon>Rhodobacterales</taxon>
        <taxon>Paracoccaceae</taxon>
        <taxon>Roseinatronobacter</taxon>
    </lineage>
</organism>
<comment type="caution">
    <text evidence="1">The sequence shown here is derived from an EMBL/GenBank/DDBJ whole genome shotgun (WGS) entry which is preliminary data.</text>
</comment>
<evidence type="ECO:0000313" key="2">
    <source>
        <dbReference type="Proteomes" id="UP000249364"/>
    </source>
</evidence>